<evidence type="ECO:0000313" key="4">
    <source>
        <dbReference type="EMBL" id="SHO53720.1"/>
    </source>
</evidence>
<name>A0A1M7YM99_9BACT</name>
<evidence type="ECO:0000259" key="3">
    <source>
        <dbReference type="SMART" id="SM00978"/>
    </source>
</evidence>
<reference evidence="4 5" key="1">
    <citation type="submission" date="2016-12" db="EMBL/GenBank/DDBJ databases">
        <authorList>
            <person name="Song W.-J."/>
            <person name="Kurnit D.M."/>
        </authorList>
    </citation>
    <scope>NUCLEOTIDE SEQUENCE [LARGE SCALE GENOMIC DNA]</scope>
    <source>
        <strain evidence="4 5">DSM 18488</strain>
    </source>
</reference>
<keyword evidence="2" id="KW-0812">Transmembrane</keyword>
<feature type="transmembrane region" description="Helical" evidence="2">
    <location>
        <begin position="86"/>
        <end position="110"/>
    </location>
</feature>
<feature type="domain" description="Tim44-like" evidence="3">
    <location>
        <begin position="160"/>
        <end position="305"/>
    </location>
</feature>
<evidence type="ECO:0000256" key="1">
    <source>
        <dbReference type="SAM" id="MobiDB-lite"/>
    </source>
</evidence>
<keyword evidence="2" id="KW-1133">Transmembrane helix</keyword>
<dbReference type="PANTHER" id="PTHR41542">
    <property type="entry name" value="BLL5807 PROTEIN"/>
    <property type="match status" value="1"/>
</dbReference>
<dbReference type="SMART" id="SM00978">
    <property type="entry name" value="Tim44"/>
    <property type="match status" value="1"/>
</dbReference>
<dbReference type="AlphaFoldDB" id="A0A1M7YM99"/>
<evidence type="ECO:0000313" key="5">
    <source>
        <dbReference type="Proteomes" id="UP000184603"/>
    </source>
</evidence>
<dbReference type="Gene3D" id="3.10.450.240">
    <property type="match status" value="1"/>
</dbReference>
<sequence length="306" mass="32853">MTALWKGFAPIFLILIAFALIEGGLTTDYAEARSKVGGKSFSSSPSKAKTPTNTPASAPATGGSLGRGLMGGLIGGALGGMLFGSMFGAGGSGMGVLPLLILGGAAFFFYRKFASARQNAGNIAPNQYTRHDTQPSSIFGGGTNSVNQVQPMPTAEVNLLADGISQIKKNDRDFDPAYFKEVASDVFFQVQAGWMHRELNSYRHLLGEQLAQEYEEHFIEMGRNGHINKLESIAIRGVEIVQAGSDGVQDFVTVLFTANLLDYTVDDKSGELISGSKTNPVKFREEWTWARPAGTQDWKLEGIKEG</sequence>
<dbReference type="InterPro" id="IPR007379">
    <property type="entry name" value="Tim44-like_dom"/>
</dbReference>
<gene>
    <name evidence="4" type="ORF">SAMN02745220_05269</name>
</gene>
<dbReference type="STRING" id="1121416.SAMN02745220_05269"/>
<feature type="region of interest" description="Disordered" evidence="1">
    <location>
        <begin position="36"/>
        <end position="63"/>
    </location>
</feature>
<dbReference type="Pfam" id="PF04280">
    <property type="entry name" value="Tim44"/>
    <property type="match status" value="1"/>
</dbReference>
<protein>
    <submittedName>
        <fullName evidence="4">Predicted lipid-binding transport protein, Tim44 family</fullName>
    </submittedName>
</protein>
<dbReference type="EMBL" id="FRFE01000070">
    <property type="protein sequence ID" value="SHO53720.1"/>
    <property type="molecule type" value="Genomic_DNA"/>
</dbReference>
<feature type="compositionally biased region" description="Low complexity" evidence="1">
    <location>
        <begin position="48"/>
        <end position="62"/>
    </location>
</feature>
<evidence type="ECO:0000256" key="2">
    <source>
        <dbReference type="SAM" id="Phobius"/>
    </source>
</evidence>
<dbReference type="RefSeq" id="WP_073617234.1">
    <property type="nucleotide sequence ID" value="NZ_FRFE01000070.1"/>
</dbReference>
<dbReference type="Proteomes" id="UP000184603">
    <property type="component" value="Unassembled WGS sequence"/>
</dbReference>
<keyword evidence="2" id="KW-0472">Membrane</keyword>
<proteinExistence type="predicted"/>
<dbReference type="OrthoDB" id="9811434at2"/>
<accession>A0A1M7YM99</accession>
<dbReference type="InterPro" id="IPR032710">
    <property type="entry name" value="NTF2-like_dom_sf"/>
</dbReference>
<dbReference type="PANTHER" id="PTHR41542:SF1">
    <property type="entry name" value="BLL5807 PROTEIN"/>
    <property type="match status" value="1"/>
</dbReference>
<keyword evidence="5" id="KW-1185">Reference proteome</keyword>
<organism evidence="4 5">
    <name type="scientific">Desulfopila aestuarii DSM 18488</name>
    <dbReference type="NCBI Taxonomy" id="1121416"/>
    <lineage>
        <taxon>Bacteria</taxon>
        <taxon>Pseudomonadati</taxon>
        <taxon>Thermodesulfobacteriota</taxon>
        <taxon>Desulfobulbia</taxon>
        <taxon>Desulfobulbales</taxon>
        <taxon>Desulfocapsaceae</taxon>
        <taxon>Desulfopila</taxon>
    </lineage>
</organism>
<dbReference type="SUPFAM" id="SSF54427">
    <property type="entry name" value="NTF2-like"/>
    <property type="match status" value="1"/>
</dbReference>